<evidence type="ECO:0000256" key="1">
    <source>
        <dbReference type="SAM" id="MobiDB-lite"/>
    </source>
</evidence>
<name>A0A9X2T813_9BACT</name>
<sequence>MALICGRQIQEIPDRDEICPTRPEVRNACVTARWKVLLIDWCYRGAGQQFVSLAEISPQFIYGFRGAPPCFRGPPHVVVRQTFLQEISSGKGPNRGHFTLHASPSDSKMPPSEGGGRFVE</sequence>
<dbReference type="AlphaFoldDB" id="A0A9X2T813"/>
<evidence type="ECO:0000313" key="3">
    <source>
        <dbReference type="Proteomes" id="UP001155010"/>
    </source>
</evidence>
<evidence type="ECO:0000313" key="2">
    <source>
        <dbReference type="EMBL" id="MCS3952382.1"/>
    </source>
</evidence>
<dbReference type="Proteomes" id="UP001155010">
    <property type="component" value="Unassembled WGS sequence"/>
</dbReference>
<comment type="caution">
    <text evidence="2">The sequence shown here is derived from an EMBL/GenBank/DDBJ whole genome shotgun (WGS) entry which is preliminary data.</text>
</comment>
<organism evidence="2 3">
    <name type="scientific">Salinibacter ruber</name>
    <dbReference type="NCBI Taxonomy" id="146919"/>
    <lineage>
        <taxon>Bacteria</taxon>
        <taxon>Pseudomonadati</taxon>
        <taxon>Rhodothermota</taxon>
        <taxon>Rhodothermia</taxon>
        <taxon>Rhodothermales</taxon>
        <taxon>Salinibacteraceae</taxon>
        <taxon>Salinibacter</taxon>
    </lineage>
</organism>
<accession>A0A9X2T813</accession>
<feature type="region of interest" description="Disordered" evidence="1">
    <location>
        <begin position="88"/>
        <end position="120"/>
    </location>
</feature>
<protein>
    <submittedName>
        <fullName evidence="2">Uncharacterized protein</fullName>
    </submittedName>
</protein>
<reference evidence="2" key="1">
    <citation type="submission" date="2022-08" db="EMBL/GenBank/DDBJ databases">
        <title>Genomic Encyclopedia of Type Strains, Phase V (KMG-V): Genome sequencing to study the core and pangenomes of soil and plant-associated prokaryotes.</title>
        <authorList>
            <person name="Whitman W."/>
        </authorList>
    </citation>
    <scope>NUCLEOTIDE SEQUENCE</scope>
    <source>
        <strain evidence="2">SP2017</strain>
    </source>
</reference>
<dbReference type="EMBL" id="JANUBB010000009">
    <property type="protein sequence ID" value="MCS3952382.1"/>
    <property type="molecule type" value="Genomic_DNA"/>
</dbReference>
<gene>
    <name evidence="2" type="ORF">GGP83_002349</name>
</gene>
<proteinExistence type="predicted"/>